<feature type="domain" description="Calcium uniporter protein C-terminal" evidence="11">
    <location>
        <begin position="135"/>
        <end position="291"/>
    </location>
</feature>
<dbReference type="GO" id="GO:0015292">
    <property type="term" value="F:uniporter activity"/>
    <property type="evidence" value="ECO:0007669"/>
    <property type="project" value="TreeGrafter"/>
</dbReference>
<feature type="transmembrane region" description="Helical" evidence="10">
    <location>
        <begin position="208"/>
        <end position="227"/>
    </location>
</feature>
<keyword evidence="9 10" id="KW-0472">Membrane</keyword>
<dbReference type="AlphaFoldDB" id="A0A4S8JMM9"/>
<evidence type="ECO:0000256" key="1">
    <source>
        <dbReference type="ARBA" id="ARBA00004141"/>
    </source>
</evidence>
<comment type="caution">
    <text evidence="12">The sequence shown here is derived from an EMBL/GenBank/DDBJ whole genome shotgun (WGS) entry which is preliminary data.</text>
</comment>
<dbReference type="InterPro" id="IPR039055">
    <property type="entry name" value="MCU_fam"/>
</dbReference>
<keyword evidence="4" id="KW-0109">Calcium transport</keyword>
<dbReference type="Pfam" id="PF04678">
    <property type="entry name" value="MCU"/>
    <property type="match status" value="1"/>
</dbReference>
<sequence>MALRRALPHRFLNTAKASSYTQSLAPPLRSSSSDASPSLLPNAIFLYHRPLFRTPVGVELVDRVQGIGSGRIRMEGLSPPPPTPPDVVPVAEARKVLRAAQMEAVRRRLRGLGRSCVSYAEFSRVCGEVPGVESDVGLASALDTSGAVLVLGDVVFLRPEMVAQAIESMIPAPLAQRSEARAKELQEMEARKVSIDAEAAALVKREMWWGLGVLALQTAGFMRLTFWELSWDVMEPICFYVTSVYFMLGYAFFLRTSRDPSFEGFFHARFAAKQKRLMKTHSFDMDRLNELRRGATTPAKESCDCHQRINFVEAVH</sequence>
<keyword evidence="6" id="KW-0106">Calcium</keyword>
<comment type="subcellular location">
    <subcellularLocation>
        <location evidence="1">Membrane</location>
        <topology evidence="1">Multi-pass membrane protein</topology>
    </subcellularLocation>
</comment>
<evidence type="ECO:0000313" key="13">
    <source>
        <dbReference type="Proteomes" id="UP000317650"/>
    </source>
</evidence>
<dbReference type="EMBL" id="PYDT01000004">
    <property type="protein sequence ID" value="THU62532.1"/>
    <property type="molecule type" value="Genomic_DNA"/>
</dbReference>
<organism evidence="12 13">
    <name type="scientific">Musa balbisiana</name>
    <name type="common">Banana</name>
    <dbReference type="NCBI Taxonomy" id="52838"/>
    <lineage>
        <taxon>Eukaryota</taxon>
        <taxon>Viridiplantae</taxon>
        <taxon>Streptophyta</taxon>
        <taxon>Embryophyta</taxon>
        <taxon>Tracheophyta</taxon>
        <taxon>Spermatophyta</taxon>
        <taxon>Magnoliopsida</taxon>
        <taxon>Liliopsida</taxon>
        <taxon>Zingiberales</taxon>
        <taxon>Musaceae</taxon>
        <taxon>Musa</taxon>
    </lineage>
</organism>
<dbReference type="PANTHER" id="PTHR13462">
    <property type="entry name" value="CALCIUM UNIPORTER PROTEIN, MITOCHONDRIAL"/>
    <property type="match status" value="1"/>
</dbReference>
<evidence type="ECO:0000256" key="3">
    <source>
        <dbReference type="ARBA" id="ARBA00022448"/>
    </source>
</evidence>
<gene>
    <name evidence="12" type="ORF">C4D60_Mb01t06130</name>
</gene>
<keyword evidence="7 10" id="KW-1133">Transmembrane helix</keyword>
<keyword evidence="8" id="KW-0406">Ion transport</keyword>
<evidence type="ECO:0000256" key="6">
    <source>
        <dbReference type="ARBA" id="ARBA00022837"/>
    </source>
</evidence>
<evidence type="ECO:0000256" key="4">
    <source>
        <dbReference type="ARBA" id="ARBA00022568"/>
    </source>
</evidence>
<dbReference type="Proteomes" id="UP000317650">
    <property type="component" value="Chromosome 1"/>
</dbReference>
<dbReference type="GO" id="GO:0005262">
    <property type="term" value="F:calcium channel activity"/>
    <property type="evidence" value="ECO:0007669"/>
    <property type="project" value="TreeGrafter"/>
</dbReference>
<dbReference type="InterPro" id="IPR006769">
    <property type="entry name" value="MCU_C"/>
</dbReference>
<evidence type="ECO:0000256" key="7">
    <source>
        <dbReference type="ARBA" id="ARBA00022989"/>
    </source>
</evidence>
<evidence type="ECO:0000256" key="2">
    <source>
        <dbReference type="ARBA" id="ARBA00005653"/>
    </source>
</evidence>
<name>A0A4S8JMM9_MUSBA</name>
<evidence type="ECO:0000313" key="12">
    <source>
        <dbReference type="EMBL" id="THU62532.1"/>
    </source>
</evidence>
<proteinExistence type="inferred from homology"/>
<dbReference type="STRING" id="52838.A0A4S8JMM9"/>
<keyword evidence="13" id="KW-1185">Reference proteome</keyword>
<dbReference type="GO" id="GO:0036444">
    <property type="term" value="P:calcium import into the mitochondrion"/>
    <property type="evidence" value="ECO:0007669"/>
    <property type="project" value="TreeGrafter"/>
</dbReference>
<evidence type="ECO:0000256" key="9">
    <source>
        <dbReference type="ARBA" id="ARBA00023136"/>
    </source>
</evidence>
<protein>
    <recommendedName>
        <fullName evidence="11">Calcium uniporter protein C-terminal domain-containing protein</fullName>
    </recommendedName>
</protein>
<evidence type="ECO:0000256" key="8">
    <source>
        <dbReference type="ARBA" id="ARBA00023065"/>
    </source>
</evidence>
<evidence type="ECO:0000259" key="11">
    <source>
        <dbReference type="Pfam" id="PF04678"/>
    </source>
</evidence>
<dbReference type="GO" id="GO:1990246">
    <property type="term" value="C:uniplex complex"/>
    <property type="evidence" value="ECO:0007669"/>
    <property type="project" value="TreeGrafter"/>
</dbReference>
<keyword evidence="3" id="KW-0813">Transport</keyword>
<evidence type="ECO:0000256" key="10">
    <source>
        <dbReference type="SAM" id="Phobius"/>
    </source>
</evidence>
<accession>A0A4S8JMM9</accession>
<evidence type="ECO:0000256" key="5">
    <source>
        <dbReference type="ARBA" id="ARBA00022692"/>
    </source>
</evidence>
<keyword evidence="5 10" id="KW-0812">Transmembrane</keyword>
<reference evidence="12 13" key="1">
    <citation type="journal article" date="2019" name="Nat. Plants">
        <title>Genome sequencing of Musa balbisiana reveals subgenome evolution and function divergence in polyploid bananas.</title>
        <authorList>
            <person name="Yao X."/>
        </authorList>
    </citation>
    <scope>NUCLEOTIDE SEQUENCE [LARGE SCALE GENOMIC DNA]</scope>
    <source>
        <strain evidence="13">cv. DH-PKW</strain>
        <tissue evidence="12">Leaves</tissue>
    </source>
</reference>
<feature type="transmembrane region" description="Helical" evidence="10">
    <location>
        <begin position="233"/>
        <end position="253"/>
    </location>
</feature>
<dbReference type="GO" id="GO:0051560">
    <property type="term" value="P:mitochondrial calcium ion homeostasis"/>
    <property type="evidence" value="ECO:0007669"/>
    <property type="project" value="InterPro"/>
</dbReference>
<comment type="similarity">
    <text evidence="2">Belongs to the MCU (TC 1.A.77) family.</text>
</comment>
<dbReference type="PANTHER" id="PTHR13462:SF31">
    <property type="entry name" value="CALCIUM UNIPORTER PROTEIN 1, MITOCHONDRIAL"/>
    <property type="match status" value="1"/>
</dbReference>